<dbReference type="RefSeq" id="WP_146462304.1">
    <property type="nucleotide sequence ID" value="NZ_SJPW01000010.1"/>
</dbReference>
<sequence>MHITRKLRAYVALAALVVGTLVWFRGPIIEALNPPTPLPSAAVADPALVGHYYDGDGLGVNLTLNLHPDGTFQCSWTGCLGDYGSTAGKWGRIGQTVHISVSTSQGMFTQKPLQDLKVTDSGSTLFGYNGFSFAEHSSEPPMFSPVTNAGG</sequence>
<proteinExistence type="predicted"/>
<name>A0A5C6E6R7_9BACT</name>
<evidence type="ECO:0000256" key="1">
    <source>
        <dbReference type="SAM" id="Phobius"/>
    </source>
</evidence>
<dbReference type="Proteomes" id="UP000318288">
    <property type="component" value="Unassembled WGS sequence"/>
</dbReference>
<dbReference type="OrthoDB" id="262206at2"/>
<keyword evidence="1" id="KW-0472">Membrane</keyword>
<comment type="caution">
    <text evidence="2">The sequence shown here is derived from an EMBL/GenBank/DDBJ whole genome shotgun (WGS) entry which is preliminary data.</text>
</comment>
<accession>A0A5C6E6R7</accession>
<protein>
    <submittedName>
        <fullName evidence="2">Uncharacterized protein</fullName>
    </submittedName>
</protein>
<evidence type="ECO:0000313" key="2">
    <source>
        <dbReference type="EMBL" id="TWU44632.1"/>
    </source>
</evidence>
<evidence type="ECO:0000313" key="3">
    <source>
        <dbReference type="Proteomes" id="UP000318288"/>
    </source>
</evidence>
<organism evidence="2 3">
    <name type="scientific">Rubripirellula tenax</name>
    <dbReference type="NCBI Taxonomy" id="2528015"/>
    <lineage>
        <taxon>Bacteria</taxon>
        <taxon>Pseudomonadati</taxon>
        <taxon>Planctomycetota</taxon>
        <taxon>Planctomycetia</taxon>
        <taxon>Pirellulales</taxon>
        <taxon>Pirellulaceae</taxon>
        <taxon>Rubripirellula</taxon>
    </lineage>
</organism>
<dbReference type="AlphaFoldDB" id="A0A5C6E6R7"/>
<dbReference type="EMBL" id="SJPW01000010">
    <property type="protein sequence ID" value="TWU44632.1"/>
    <property type="molecule type" value="Genomic_DNA"/>
</dbReference>
<feature type="transmembrane region" description="Helical" evidence="1">
    <location>
        <begin position="7"/>
        <end position="24"/>
    </location>
</feature>
<keyword evidence="1" id="KW-1133">Transmembrane helix</keyword>
<reference evidence="2 3" key="1">
    <citation type="submission" date="2019-02" db="EMBL/GenBank/DDBJ databases">
        <title>Deep-cultivation of Planctomycetes and their phenomic and genomic characterization uncovers novel biology.</title>
        <authorList>
            <person name="Wiegand S."/>
            <person name="Jogler M."/>
            <person name="Boedeker C."/>
            <person name="Pinto D."/>
            <person name="Vollmers J."/>
            <person name="Rivas-Marin E."/>
            <person name="Kohn T."/>
            <person name="Peeters S.H."/>
            <person name="Heuer A."/>
            <person name="Rast P."/>
            <person name="Oberbeckmann S."/>
            <person name="Bunk B."/>
            <person name="Jeske O."/>
            <person name="Meyerdierks A."/>
            <person name="Storesund J.E."/>
            <person name="Kallscheuer N."/>
            <person name="Luecker S."/>
            <person name="Lage O.M."/>
            <person name="Pohl T."/>
            <person name="Merkel B.J."/>
            <person name="Hornburger P."/>
            <person name="Mueller R.-W."/>
            <person name="Bruemmer F."/>
            <person name="Labrenz M."/>
            <person name="Spormann A.M."/>
            <person name="Op Den Camp H."/>
            <person name="Overmann J."/>
            <person name="Amann R."/>
            <person name="Jetten M.S.M."/>
            <person name="Mascher T."/>
            <person name="Medema M.H."/>
            <person name="Devos D.P."/>
            <person name="Kaster A.-K."/>
            <person name="Ovreas L."/>
            <person name="Rohde M."/>
            <person name="Galperin M.Y."/>
            <person name="Jogler C."/>
        </authorList>
    </citation>
    <scope>NUCLEOTIDE SEQUENCE [LARGE SCALE GENOMIC DNA]</scope>
    <source>
        <strain evidence="2 3">Poly51</strain>
    </source>
</reference>
<gene>
    <name evidence="2" type="ORF">Poly51_59010</name>
</gene>
<keyword evidence="3" id="KW-1185">Reference proteome</keyword>
<keyword evidence="1" id="KW-0812">Transmembrane</keyword>